<evidence type="ECO:0000256" key="11">
    <source>
        <dbReference type="ARBA" id="ARBA00035113"/>
    </source>
</evidence>
<dbReference type="InterPro" id="IPR041888">
    <property type="entry name" value="RING-HC_ZNF598/HEL2"/>
</dbReference>
<gene>
    <name evidence="16" type="ORF">CSSPJE1EN1_LOCUS13022</name>
</gene>
<sequence length="918" mass="99020">MEECCAVCAEPLEWVAYGPCGHREVCFTCTARLRFVLEDKRCCICKQDCPCVFVTKALGDYTKVLTDFKVLQEQLDSKEKRQSGYWYERNVRGVFDDEEPFRLIDAMCRLYCSACEGIVTAGEALPKGGVKKGHIFKSLELLRSHLFSAHRLIMCELCLNGRKVFICEQKLYTRTQLEQHLVKGDSEVDGNQEERAGFTGHPICDFCRRRFYGETELYGHMSTEHYTCHLCQRARPGQFEYYRNYDDLEMHFRNDHVLCEHPDCLAKKFVVFASQVEIKQHNALTHGGTMSRAQRNAALQIPVSFQYRRPGQDSRNDVGSRYPSRHGGRDRSSFSSSGRGLDDSLDAAIQGSVQSALIENAIHESAAMSASIESGAVGSRSSGDAPDASSSFAVSDIQDREGEIGVSRYTSAVSGSGPSSLINTAFPPLPGQSKAMRRKAKLRNQAPASMALLLSEGRGRGGVRVLNMAEPRPTTRGPVHPSKPATGVPMRPSTANGDATSGVVTSTNIGSTNQGPIVQATRTEGEGTLQGLSGGANTNVGSTYCGPVARGMRDEGKGQVQGLSAVSGSGPPPGADRGEPGGVSVSSRIGHVASPLASGDGGGAECVVQLNMEEIRAANKALIKRIHTGLKGDEKQFADFKYVSDQFRKGAMSVREYNGHITRLGLSYIVPELARLCPDPLKQKELLEVHRATVALDEAFPPALSSTAPSSQRGKDAVEHSKILEREAHASLSMSSSTQLQGQLTTQDMEVLSRDGYRSLKGKSKVEESRSSTLATEKWMMEDSGSKQYPLPQVLVKATHSTVGSNDSSFAGWTCAYCTLINQAGSLECAACGSACPAKASISNSERGADSLGVDKRKKKISKFQRVRLGDGSAATDLDSPTVAPRGNPAGIGRGAWKNGGGQRLVSMVQAEAIADDA</sequence>
<evidence type="ECO:0000256" key="5">
    <source>
        <dbReference type="ARBA" id="ARBA00022490"/>
    </source>
</evidence>
<dbReference type="InterPro" id="IPR056437">
    <property type="entry name" value="Znf-C2H2_ZNF598/HEL2"/>
</dbReference>
<evidence type="ECO:0000256" key="7">
    <source>
        <dbReference type="ARBA" id="ARBA00022679"/>
    </source>
</evidence>
<dbReference type="Gene3D" id="2.30.30.380">
    <property type="entry name" value="Zn-finger domain of Sec23/24"/>
    <property type="match status" value="1"/>
</dbReference>
<comment type="subcellular location">
    <subcellularLocation>
        <location evidence="2">Cytoplasm</location>
    </subcellularLocation>
</comment>
<comment type="catalytic activity">
    <reaction evidence="1">
        <text>S-ubiquitinyl-[E2 ubiquitin-conjugating enzyme]-L-cysteine + [acceptor protein]-L-lysine = [E2 ubiquitin-conjugating enzyme]-L-cysteine + N(6)-ubiquitinyl-[acceptor protein]-L-lysine.</text>
        <dbReference type="EC" id="2.3.2.27"/>
    </reaction>
</comment>
<dbReference type="Proteomes" id="UP001497444">
    <property type="component" value="Chromosome 19"/>
</dbReference>
<organism evidence="16 17">
    <name type="scientific">Sphagnum jensenii</name>
    <dbReference type="NCBI Taxonomy" id="128206"/>
    <lineage>
        <taxon>Eukaryota</taxon>
        <taxon>Viridiplantae</taxon>
        <taxon>Streptophyta</taxon>
        <taxon>Embryophyta</taxon>
        <taxon>Bryophyta</taxon>
        <taxon>Sphagnophytina</taxon>
        <taxon>Sphagnopsida</taxon>
        <taxon>Sphagnales</taxon>
        <taxon>Sphagnaceae</taxon>
        <taxon>Sphagnum</taxon>
    </lineage>
</organism>
<feature type="region of interest" description="Disordered" evidence="13">
    <location>
        <begin position="470"/>
        <end position="500"/>
    </location>
</feature>
<evidence type="ECO:0000256" key="13">
    <source>
        <dbReference type="SAM" id="MobiDB-lite"/>
    </source>
</evidence>
<keyword evidence="10" id="KW-0862">Zinc</keyword>
<reference evidence="16" key="1">
    <citation type="submission" date="2024-02" db="EMBL/GenBank/DDBJ databases">
        <authorList>
            <consortium name="ELIXIR-Norway"/>
            <consortium name="Elixir Norway"/>
        </authorList>
    </citation>
    <scope>NUCLEOTIDE SEQUENCE</scope>
</reference>
<evidence type="ECO:0000256" key="9">
    <source>
        <dbReference type="ARBA" id="ARBA00022771"/>
    </source>
</evidence>
<keyword evidence="9 12" id="KW-0863">Zinc-finger</keyword>
<keyword evidence="17" id="KW-1185">Reference proteome</keyword>
<dbReference type="CDD" id="cd16615">
    <property type="entry name" value="RING-HC_ZNF598"/>
    <property type="match status" value="1"/>
</dbReference>
<evidence type="ECO:0000256" key="4">
    <source>
        <dbReference type="ARBA" id="ARBA00012483"/>
    </source>
</evidence>
<feature type="domain" description="RING-type" evidence="14">
    <location>
        <begin position="5"/>
        <end position="46"/>
    </location>
</feature>
<evidence type="ECO:0000256" key="6">
    <source>
        <dbReference type="ARBA" id="ARBA00022553"/>
    </source>
</evidence>
<accession>A0ABP0WL00</accession>
<dbReference type="Pfam" id="PF23202">
    <property type="entry name" value="PAH_ZNF598"/>
    <property type="match status" value="1"/>
</dbReference>
<name>A0ABP0WL00_9BRYO</name>
<dbReference type="InterPro" id="IPR044288">
    <property type="entry name" value="ZNF598/HEL2"/>
</dbReference>
<evidence type="ECO:0000256" key="3">
    <source>
        <dbReference type="ARBA" id="ARBA00004906"/>
    </source>
</evidence>
<feature type="region of interest" description="Disordered" evidence="13">
    <location>
        <begin position="303"/>
        <end position="340"/>
    </location>
</feature>
<feature type="region of interest" description="Disordered" evidence="13">
    <location>
        <begin position="376"/>
        <end position="396"/>
    </location>
</feature>
<keyword evidence="8" id="KW-0479">Metal-binding</keyword>
<dbReference type="SMART" id="SM00547">
    <property type="entry name" value="ZnF_RBZ"/>
    <property type="match status" value="1"/>
</dbReference>
<dbReference type="Pfam" id="PF25447">
    <property type="entry name" value="RING_ZNF598"/>
    <property type="match status" value="1"/>
</dbReference>
<dbReference type="EMBL" id="OZ020114">
    <property type="protein sequence ID" value="CAK9267544.1"/>
    <property type="molecule type" value="Genomic_DNA"/>
</dbReference>
<evidence type="ECO:0000256" key="1">
    <source>
        <dbReference type="ARBA" id="ARBA00000900"/>
    </source>
</evidence>
<dbReference type="InterPro" id="IPR057634">
    <property type="entry name" value="PAH_ZNF598/HEL2"/>
</dbReference>
<comment type="similarity">
    <text evidence="11">Belongs to the ZNF598/HEL2 family.</text>
</comment>
<proteinExistence type="inferred from homology"/>
<keyword evidence="6" id="KW-0597">Phosphoprotein</keyword>
<dbReference type="Pfam" id="PF23230">
    <property type="entry name" value="zf-C2H2_13"/>
    <property type="match status" value="1"/>
</dbReference>
<dbReference type="PROSITE" id="PS50089">
    <property type="entry name" value="ZF_RING_2"/>
    <property type="match status" value="1"/>
</dbReference>
<evidence type="ECO:0000313" key="16">
    <source>
        <dbReference type="EMBL" id="CAK9267544.1"/>
    </source>
</evidence>
<evidence type="ECO:0000256" key="10">
    <source>
        <dbReference type="ARBA" id="ARBA00022833"/>
    </source>
</evidence>
<evidence type="ECO:0000259" key="15">
    <source>
        <dbReference type="PROSITE" id="PS50199"/>
    </source>
</evidence>
<comment type="pathway">
    <text evidence="3">Protein modification; protein ubiquitination.</text>
</comment>
<evidence type="ECO:0000256" key="2">
    <source>
        <dbReference type="ARBA" id="ARBA00004496"/>
    </source>
</evidence>
<feature type="compositionally biased region" description="Polar residues" evidence="13">
    <location>
        <begin position="411"/>
        <end position="423"/>
    </location>
</feature>
<feature type="region of interest" description="Disordered" evidence="13">
    <location>
        <begin position="872"/>
        <end position="896"/>
    </location>
</feature>
<feature type="region of interest" description="Disordered" evidence="13">
    <location>
        <begin position="411"/>
        <end position="431"/>
    </location>
</feature>
<dbReference type="PANTHER" id="PTHR22938:SF0">
    <property type="entry name" value="E3 UBIQUITIN-PROTEIN LIGASE ZNF598"/>
    <property type="match status" value="1"/>
</dbReference>
<dbReference type="PROSITE" id="PS00028">
    <property type="entry name" value="ZINC_FINGER_C2H2_1"/>
    <property type="match status" value="1"/>
</dbReference>
<evidence type="ECO:0000256" key="12">
    <source>
        <dbReference type="PROSITE-ProRule" id="PRU00322"/>
    </source>
</evidence>
<dbReference type="InterPro" id="IPR001841">
    <property type="entry name" value="Znf_RING"/>
</dbReference>
<feature type="region of interest" description="Disordered" evidence="13">
    <location>
        <begin position="553"/>
        <end position="587"/>
    </location>
</feature>
<dbReference type="PANTHER" id="PTHR22938">
    <property type="entry name" value="ZINC FINGER PROTEIN 598"/>
    <property type="match status" value="1"/>
</dbReference>
<dbReference type="PROSITE" id="PS50199">
    <property type="entry name" value="ZF_RANBP2_2"/>
    <property type="match status" value="1"/>
</dbReference>
<keyword evidence="5" id="KW-0963">Cytoplasm</keyword>
<protein>
    <recommendedName>
        <fullName evidence="4">RING-type E3 ubiquitin transferase</fullName>
        <ecNumber evidence="4">2.3.2.27</ecNumber>
    </recommendedName>
</protein>
<dbReference type="EC" id="2.3.2.27" evidence="4"/>
<dbReference type="PROSITE" id="PS01358">
    <property type="entry name" value="ZF_RANBP2_1"/>
    <property type="match status" value="1"/>
</dbReference>
<dbReference type="SMART" id="SM00355">
    <property type="entry name" value="ZnF_C2H2"/>
    <property type="match status" value="3"/>
</dbReference>
<feature type="domain" description="RanBP2-type" evidence="15">
    <location>
        <begin position="809"/>
        <end position="838"/>
    </location>
</feature>
<dbReference type="InterPro" id="IPR013087">
    <property type="entry name" value="Znf_C2H2_type"/>
</dbReference>
<evidence type="ECO:0000259" key="14">
    <source>
        <dbReference type="PROSITE" id="PS50089"/>
    </source>
</evidence>
<keyword evidence="7" id="KW-0808">Transferase</keyword>
<evidence type="ECO:0000256" key="8">
    <source>
        <dbReference type="ARBA" id="ARBA00022723"/>
    </source>
</evidence>
<evidence type="ECO:0000313" key="17">
    <source>
        <dbReference type="Proteomes" id="UP001497444"/>
    </source>
</evidence>
<dbReference type="InterPro" id="IPR001876">
    <property type="entry name" value="Znf_RanBP2"/>
</dbReference>